<evidence type="ECO:0000313" key="6">
    <source>
        <dbReference type="Proteomes" id="UP000030645"/>
    </source>
</evidence>
<organism evidence="5 6">
    <name type="scientific">Morus notabilis</name>
    <dbReference type="NCBI Taxonomy" id="981085"/>
    <lineage>
        <taxon>Eukaryota</taxon>
        <taxon>Viridiplantae</taxon>
        <taxon>Streptophyta</taxon>
        <taxon>Embryophyta</taxon>
        <taxon>Tracheophyta</taxon>
        <taxon>Spermatophyta</taxon>
        <taxon>Magnoliopsida</taxon>
        <taxon>eudicotyledons</taxon>
        <taxon>Gunneridae</taxon>
        <taxon>Pentapetalae</taxon>
        <taxon>rosids</taxon>
        <taxon>fabids</taxon>
        <taxon>Rosales</taxon>
        <taxon>Moraceae</taxon>
        <taxon>Moreae</taxon>
        <taxon>Morus</taxon>
    </lineage>
</organism>
<dbReference type="Pfam" id="PF15699">
    <property type="entry name" value="NPR1_interact"/>
    <property type="match status" value="1"/>
</dbReference>
<feature type="compositionally biased region" description="Basic and acidic residues" evidence="4">
    <location>
        <begin position="1"/>
        <end position="11"/>
    </location>
</feature>
<comment type="subcellular location">
    <subcellularLocation>
        <location evidence="1">Nucleus</location>
    </subcellularLocation>
</comment>
<accession>W9QSK5</accession>
<dbReference type="InterPro" id="IPR031425">
    <property type="entry name" value="NPR1/NH1-interacting"/>
</dbReference>
<comment type="similarity">
    <text evidence="2">Belongs to the NPR1-interactor family.</text>
</comment>
<dbReference type="Proteomes" id="UP000030645">
    <property type="component" value="Unassembled WGS sequence"/>
</dbReference>
<dbReference type="PANTHER" id="PTHR33669">
    <property type="entry name" value="PROTEIN NEGATIVE REGULATOR OF RESISTANCE"/>
    <property type="match status" value="1"/>
</dbReference>
<protein>
    <submittedName>
        <fullName evidence="5">Uncharacterized protein</fullName>
    </submittedName>
</protein>
<name>W9QSK5_9ROSA</name>
<evidence type="ECO:0000256" key="1">
    <source>
        <dbReference type="ARBA" id="ARBA00004123"/>
    </source>
</evidence>
<dbReference type="EMBL" id="KE344077">
    <property type="protein sequence ID" value="EXB52988.1"/>
    <property type="molecule type" value="Genomic_DNA"/>
</dbReference>
<evidence type="ECO:0000256" key="2">
    <source>
        <dbReference type="ARBA" id="ARBA00009937"/>
    </source>
</evidence>
<sequence length="112" mass="12606">MGGDGKRKIGAPEEEVEQNHSSGDEEEKIEEFFAIIKRLRHCSRQLEASNKDAKKVKVHGPAWIPVFKLEDFAGQEKEGNPNVSIRCCIEEEISNGKEKGREEKGLDLDLTL</sequence>
<gene>
    <name evidence="5" type="ORF">L484_018872</name>
</gene>
<dbReference type="GO" id="GO:0005634">
    <property type="term" value="C:nucleus"/>
    <property type="evidence" value="ECO:0007669"/>
    <property type="project" value="UniProtKB-SubCell"/>
</dbReference>
<proteinExistence type="inferred from homology"/>
<keyword evidence="3" id="KW-0539">Nucleus</keyword>
<dbReference type="AlphaFoldDB" id="W9QSK5"/>
<evidence type="ECO:0000256" key="3">
    <source>
        <dbReference type="ARBA" id="ARBA00023242"/>
    </source>
</evidence>
<reference evidence="6" key="1">
    <citation type="submission" date="2013-01" db="EMBL/GenBank/DDBJ databases">
        <title>Draft Genome Sequence of a Mulberry Tree, Morus notabilis C.K. Schneid.</title>
        <authorList>
            <person name="He N."/>
            <person name="Zhao S."/>
        </authorList>
    </citation>
    <scope>NUCLEOTIDE SEQUENCE</scope>
</reference>
<dbReference type="OrthoDB" id="1304316at2759"/>
<dbReference type="eggNOG" id="ENOG502SZ4Z">
    <property type="taxonomic scope" value="Eukaryota"/>
</dbReference>
<keyword evidence="6" id="KW-1185">Reference proteome</keyword>
<dbReference type="GO" id="GO:0010112">
    <property type="term" value="P:regulation of systemic acquired resistance"/>
    <property type="evidence" value="ECO:0007669"/>
    <property type="project" value="InterPro"/>
</dbReference>
<dbReference type="KEGG" id="mnt:21401829"/>
<feature type="region of interest" description="Disordered" evidence="4">
    <location>
        <begin position="1"/>
        <end position="27"/>
    </location>
</feature>
<evidence type="ECO:0000256" key="4">
    <source>
        <dbReference type="SAM" id="MobiDB-lite"/>
    </source>
</evidence>
<dbReference type="PANTHER" id="PTHR33669:SF15">
    <property type="entry name" value="NPR1_NIM1-LIKE C-TERMINAL DOMAIN-CONTAINING PROTEIN"/>
    <property type="match status" value="1"/>
</dbReference>
<evidence type="ECO:0000313" key="5">
    <source>
        <dbReference type="EMBL" id="EXB52988.1"/>
    </source>
</evidence>